<accession>A0AAN6ZI46</accession>
<feature type="region of interest" description="Disordered" evidence="2">
    <location>
        <begin position="471"/>
        <end position="505"/>
    </location>
</feature>
<feature type="region of interest" description="Disordered" evidence="2">
    <location>
        <begin position="672"/>
        <end position="692"/>
    </location>
</feature>
<reference evidence="4" key="2">
    <citation type="submission" date="2023-05" db="EMBL/GenBank/DDBJ databases">
        <authorList>
            <consortium name="Lawrence Berkeley National Laboratory"/>
            <person name="Steindorff A."/>
            <person name="Hensen N."/>
            <person name="Bonometti L."/>
            <person name="Westerberg I."/>
            <person name="Brannstrom I.O."/>
            <person name="Guillou S."/>
            <person name="Cros-Aarteil S."/>
            <person name="Calhoun S."/>
            <person name="Haridas S."/>
            <person name="Kuo A."/>
            <person name="Mondo S."/>
            <person name="Pangilinan J."/>
            <person name="Riley R."/>
            <person name="Labutti K."/>
            <person name="Andreopoulos B."/>
            <person name="Lipzen A."/>
            <person name="Chen C."/>
            <person name="Yanf M."/>
            <person name="Daum C."/>
            <person name="Ng V."/>
            <person name="Clum A."/>
            <person name="Ohm R."/>
            <person name="Martin F."/>
            <person name="Silar P."/>
            <person name="Natvig D."/>
            <person name="Lalanne C."/>
            <person name="Gautier V."/>
            <person name="Ament-Velasquez S.L."/>
            <person name="Kruys A."/>
            <person name="Hutchinson M.I."/>
            <person name="Powell A.J."/>
            <person name="Barry K."/>
            <person name="Miller A.N."/>
            <person name="Grigoriev I.V."/>
            <person name="Debuchy R."/>
            <person name="Gladieux P."/>
            <person name="Thoren M.H."/>
            <person name="Johannesson H."/>
        </authorList>
    </citation>
    <scope>NUCLEOTIDE SEQUENCE</scope>
    <source>
        <strain evidence="4">CBS 141.50</strain>
    </source>
</reference>
<organism evidence="4 5">
    <name type="scientific">Dichotomopilus funicola</name>
    <dbReference type="NCBI Taxonomy" id="1934379"/>
    <lineage>
        <taxon>Eukaryota</taxon>
        <taxon>Fungi</taxon>
        <taxon>Dikarya</taxon>
        <taxon>Ascomycota</taxon>
        <taxon>Pezizomycotina</taxon>
        <taxon>Sordariomycetes</taxon>
        <taxon>Sordariomycetidae</taxon>
        <taxon>Sordariales</taxon>
        <taxon>Chaetomiaceae</taxon>
        <taxon>Dichotomopilus</taxon>
    </lineage>
</organism>
<protein>
    <recommendedName>
        <fullName evidence="3">C2H2-type domain-containing protein</fullName>
    </recommendedName>
</protein>
<evidence type="ECO:0000256" key="2">
    <source>
        <dbReference type="SAM" id="MobiDB-lite"/>
    </source>
</evidence>
<feature type="region of interest" description="Disordered" evidence="2">
    <location>
        <begin position="338"/>
        <end position="403"/>
    </location>
</feature>
<keyword evidence="1" id="KW-0863">Zinc-finger</keyword>
<name>A0AAN6ZI46_9PEZI</name>
<dbReference type="Proteomes" id="UP001302676">
    <property type="component" value="Unassembled WGS sequence"/>
</dbReference>
<dbReference type="PROSITE" id="PS00028">
    <property type="entry name" value="ZINC_FINGER_C2H2_1"/>
    <property type="match status" value="1"/>
</dbReference>
<feature type="region of interest" description="Disordered" evidence="2">
    <location>
        <begin position="445"/>
        <end position="464"/>
    </location>
</feature>
<feature type="domain" description="C2H2-type" evidence="3">
    <location>
        <begin position="610"/>
        <end position="637"/>
    </location>
</feature>
<feature type="domain" description="C2H2-type" evidence="3">
    <location>
        <begin position="650"/>
        <end position="680"/>
    </location>
</feature>
<feature type="compositionally biased region" description="Low complexity" evidence="2">
    <location>
        <begin position="358"/>
        <end position="369"/>
    </location>
</feature>
<feature type="compositionally biased region" description="Gly residues" evidence="2">
    <location>
        <begin position="682"/>
        <end position="692"/>
    </location>
</feature>
<sequence>MDPNTSAHYNMSPKSAVSDFSMLPSPALPPYTALEPSATSASSFYQQEPLKQGAQSLSDGRSNRHSTSYTYSINSFQHVDDNNSTHSQLPAELPQYPEPSELPSGQVAHAHAQYNPHSDIHHPVRVATVPPLKISPISRQMFGGPEPSPQSLVSSLSSAGSSNFAGFGTSVSTPVSQGYPTPSSTRRGTGVVVFTANPYQPQHQQQRQQQQQQQGYYQDIPWQHPFDPAINMTQSPAELPGSSSVSVISPATMMQHRNSSLASEFAPAATYGTPARSPQTHPLDSSGNFTSLEQPAAMPNQQAAQHMTAMKNAPPVMYPGQAERARAAFQRQPSLLGWTGPGSSMPQNRQQSLGSATSSMHSMHSNNHSVHGAGRSGTLPTTPETFDPHPVTPPGFDPQGQQANTIPNAEDMNTNLMGLGAHANLDARAVPNAGLAQVYQEELTGAGDPAYPSPPSGMPLQLPRYGTDLHMSQESQEQERQQQQQSRRTQARSSDRRERRQPRQRRWLHNALQQAQLQLTRPIQPQLGQHKPHHNCEVADYSPEEVNQRLMNTNFYDPQILIQPLLSGPLLSEPQEIQAEAHMACEADILAALTSRGKARNDTSPKIKGFYCEPCARAFDGSSSLRNRVKKHYATNVHRENTFQQLPDMIPCPITNCGSEFNRMDNLVQHDQQVHSGQGLPDRGGQGRGRRA</sequence>
<dbReference type="Gene3D" id="3.30.160.60">
    <property type="entry name" value="Classic Zinc Finger"/>
    <property type="match status" value="1"/>
</dbReference>
<feature type="compositionally biased region" description="Low complexity" evidence="2">
    <location>
        <begin position="481"/>
        <end position="492"/>
    </location>
</feature>
<comment type="caution">
    <text evidence="4">The sequence shown here is derived from an EMBL/GenBank/DDBJ whole genome shotgun (WGS) entry which is preliminary data.</text>
</comment>
<dbReference type="GeneID" id="87819001"/>
<feature type="region of interest" description="Disordered" evidence="2">
    <location>
        <begin position="1"/>
        <end position="106"/>
    </location>
</feature>
<keyword evidence="5" id="KW-1185">Reference proteome</keyword>
<reference evidence="4" key="1">
    <citation type="journal article" date="2023" name="Mol. Phylogenet. Evol.">
        <title>Genome-scale phylogeny and comparative genomics of the fungal order Sordariales.</title>
        <authorList>
            <person name="Hensen N."/>
            <person name="Bonometti L."/>
            <person name="Westerberg I."/>
            <person name="Brannstrom I.O."/>
            <person name="Guillou S."/>
            <person name="Cros-Aarteil S."/>
            <person name="Calhoun S."/>
            <person name="Haridas S."/>
            <person name="Kuo A."/>
            <person name="Mondo S."/>
            <person name="Pangilinan J."/>
            <person name="Riley R."/>
            <person name="LaButti K."/>
            <person name="Andreopoulos B."/>
            <person name="Lipzen A."/>
            <person name="Chen C."/>
            <person name="Yan M."/>
            <person name="Daum C."/>
            <person name="Ng V."/>
            <person name="Clum A."/>
            <person name="Steindorff A."/>
            <person name="Ohm R.A."/>
            <person name="Martin F."/>
            <person name="Silar P."/>
            <person name="Natvig D.O."/>
            <person name="Lalanne C."/>
            <person name="Gautier V."/>
            <person name="Ament-Velasquez S.L."/>
            <person name="Kruys A."/>
            <person name="Hutchinson M.I."/>
            <person name="Powell A.J."/>
            <person name="Barry K."/>
            <person name="Miller A.N."/>
            <person name="Grigoriev I.V."/>
            <person name="Debuchy R."/>
            <person name="Gladieux P."/>
            <person name="Hiltunen Thoren M."/>
            <person name="Johannesson H."/>
        </authorList>
    </citation>
    <scope>NUCLEOTIDE SEQUENCE</scope>
    <source>
        <strain evidence="4">CBS 141.50</strain>
    </source>
</reference>
<dbReference type="RefSeq" id="XP_062632653.1">
    <property type="nucleotide sequence ID" value="XM_062782388.1"/>
</dbReference>
<evidence type="ECO:0000313" key="4">
    <source>
        <dbReference type="EMBL" id="KAK4139282.1"/>
    </source>
</evidence>
<keyword evidence="1" id="KW-0479">Metal-binding</keyword>
<feature type="compositionally biased region" description="Polar residues" evidence="2">
    <location>
        <begin position="1"/>
        <end position="15"/>
    </location>
</feature>
<evidence type="ECO:0000256" key="1">
    <source>
        <dbReference type="PROSITE-ProRule" id="PRU00042"/>
    </source>
</evidence>
<feature type="compositionally biased region" description="Polar residues" evidence="2">
    <location>
        <begin position="53"/>
        <end position="77"/>
    </location>
</feature>
<dbReference type="GO" id="GO:0008270">
    <property type="term" value="F:zinc ion binding"/>
    <property type="evidence" value="ECO:0007669"/>
    <property type="project" value="UniProtKB-KW"/>
</dbReference>
<dbReference type="EMBL" id="MU853673">
    <property type="protein sequence ID" value="KAK4139282.1"/>
    <property type="molecule type" value="Genomic_DNA"/>
</dbReference>
<proteinExistence type="predicted"/>
<gene>
    <name evidence="4" type="ORF">C8A04DRAFT_33250</name>
</gene>
<feature type="compositionally biased region" description="Polar residues" evidence="2">
    <location>
        <begin position="37"/>
        <end position="46"/>
    </location>
</feature>
<keyword evidence="1" id="KW-0862">Zinc</keyword>
<dbReference type="PROSITE" id="PS50157">
    <property type="entry name" value="ZINC_FINGER_C2H2_2"/>
    <property type="match status" value="2"/>
</dbReference>
<feature type="compositionally biased region" description="Polar residues" evidence="2">
    <location>
        <begin position="341"/>
        <end position="357"/>
    </location>
</feature>
<dbReference type="AlphaFoldDB" id="A0AAN6ZI46"/>
<dbReference type="InterPro" id="IPR013087">
    <property type="entry name" value="Znf_C2H2_type"/>
</dbReference>
<evidence type="ECO:0000313" key="5">
    <source>
        <dbReference type="Proteomes" id="UP001302676"/>
    </source>
</evidence>
<evidence type="ECO:0000259" key="3">
    <source>
        <dbReference type="PROSITE" id="PS50157"/>
    </source>
</evidence>